<dbReference type="SMART" id="SM00089">
    <property type="entry name" value="PKD"/>
    <property type="match status" value="1"/>
</dbReference>
<dbReference type="EMBL" id="QGKM01000004">
    <property type="protein sequence ID" value="PWR00359.1"/>
    <property type="molecule type" value="Genomic_DNA"/>
</dbReference>
<evidence type="ECO:0000259" key="9">
    <source>
        <dbReference type="PROSITE" id="PS51820"/>
    </source>
</evidence>
<dbReference type="InterPro" id="IPR015919">
    <property type="entry name" value="Cadherin-like_sf"/>
</dbReference>
<gene>
    <name evidence="10" type="ORF">DKW60_02050</name>
</gene>
<dbReference type="InterPro" id="IPR004852">
    <property type="entry name" value="Di-haem_cyt_c_peroxidsae"/>
</dbReference>
<evidence type="ECO:0000256" key="2">
    <source>
        <dbReference type="ARBA" id="ARBA00022723"/>
    </source>
</evidence>
<evidence type="ECO:0000256" key="3">
    <source>
        <dbReference type="ARBA" id="ARBA00022729"/>
    </source>
</evidence>
<dbReference type="SUPFAM" id="SSF49299">
    <property type="entry name" value="PKD domain"/>
    <property type="match status" value="1"/>
</dbReference>
<dbReference type="CDD" id="cd00146">
    <property type="entry name" value="PKD"/>
    <property type="match status" value="1"/>
</dbReference>
<dbReference type="InterPro" id="IPR037524">
    <property type="entry name" value="PA14/GLEYA"/>
</dbReference>
<dbReference type="SUPFAM" id="SSF50965">
    <property type="entry name" value="Galactose oxidase, central domain"/>
    <property type="match status" value="1"/>
</dbReference>
<dbReference type="InterPro" id="IPR036909">
    <property type="entry name" value="Cyt_c-like_dom_sf"/>
</dbReference>
<dbReference type="PROSITE" id="PS51820">
    <property type="entry name" value="PA14"/>
    <property type="match status" value="1"/>
</dbReference>
<dbReference type="InterPro" id="IPR006652">
    <property type="entry name" value="Kelch_1"/>
</dbReference>
<dbReference type="Pfam" id="PF07691">
    <property type="entry name" value="PA14"/>
    <property type="match status" value="1"/>
</dbReference>
<dbReference type="InterPro" id="IPR022409">
    <property type="entry name" value="PKD/Chitinase_dom"/>
</dbReference>
<keyword evidence="4 5" id="KW-0408">Iron</keyword>
<dbReference type="SUPFAM" id="SSF81296">
    <property type="entry name" value="E set domains"/>
    <property type="match status" value="1"/>
</dbReference>
<dbReference type="GO" id="GO:0020037">
    <property type="term" value="F:heme binding"/>
    <property type="evidence" value="ECO:0007669"/>
    <property type="project" value="InterPro"/>
</dbReference>
<dbReference type="InterPro" id="IPR009056">
    <property type="entry name" value="Cyt_c-like_dom"/>
</dbReference>
<dbReference type="InterPro" id="IPR013783">
    <property type="entry name" value="Ig-like_fold"/>
</dbReference>
<dbReference type="Pfam" id="PF17963">
    <property type="entry name" value="Big_9"/>
    <property type="match status" value="3"/>
</dbReference>
<dbReference type="InterPro" id="IPR011043">
    <property type="entry name" value="Gal_Oxase/kelch_b-propeller"/>
</dbReference>
<evidence type="ECO:0000313" key="11">
    <source>
        <dbReference type="Proteomes" id="UP000245539"/>
    </source>
</evidence>
<comment type="caution">
    <text evidence="10">The sequence shown here is derived from an EMBL/GenBank/DDBJ whole genome shotgun (WGS) entry which is preliminary data.</text>
</comment>
<feature type="domain" description="PKD" evidence="7">
    <location>
        <begin position="831"/>
        <end position="904"/>
    </location>
</feature>
<name>A0A317CP85_9GAMM</name>
<proteinExistence type="predicted"/>
<dbReference type="SUPFAM" id="SSF46626">
    <property type="entry name" value="Cytochrome c"/>
    <property type="match status" value="2"/>
</dbReference>
<evidence type="ECO:0000256" key="5">
    <source>
        <dbReference type="PROSITE-ProRule" id="PRU00433"/>
    </source>
</evidence>
<dbReference type="GO" id="GO:0009055">
    <property type="term" value="F:electron transfer activity"/>
    <property type="evidence" value="ECO:0007669"/>
    <property type="project" value="InterPro"/>
</dbReference>
<dbReference type="GO" id="GO:0016491">
    <property type="term" value="F:oxidoreductase activity"/>
    <property type="evidence" value="ECO:0007669"/>
    <property type="project" value="InterPro"/>
</dbReference>
<dbReference type="InterPro" id="IPR015943">
    <property type="entry name" value="WD40/YVTN_repeat-like_dom_sf"/>
</dbReference>
<dbReference type="InterPro" id="IPR011658">
    <property type="entry name" value="PA14_dom"/>
</dbReference>
<evidence type="ECO:0000256" key="6">
    <source>
        <dbReference type="SAM" id="MobiDB-lite"/>
    </source>
</evidence>
<dbReference type="InterPro" id="IPR006644">
    <property type="entry name" value="Cadg"/>
</dbReference>
<dbReference type="InterPro" id="IPR000601">
    <property type="entry name" value="PKD_dom"/>
</dbReference>
<keyword evidence="11" id="KW-1185">Reference proteome</keyword>
<dbReference type="Gene3D" id="1.10.760.10">
    <property type="entry name" value="Cytochrome c-like domain"/>
    <property type="match status" value="2"/>
</dbReference>
<dbReference type="InterPro" id="IPR009880">
    <property type="entry name" value="Glyoxal_oxidase_N"/>
</dbReference>
<evidence type="ECO:0000259" key="7">
    <source>
        <dbReference type="PROSITE" id="PS50093"/>
    </source>
</evidence>
<feature type="domain" description="Cytochrome c" evidence="8">
    <location>
        <begin position="1437"/>
        <end position="1540"/>
    </location>
</feature>
<dbReference type="SUPFAM" id="SSF56988">
    <property type="entry name" value="Anthrax protective antigen"/>
    <property type="match status" value="1"/>
</dbReference>
<reference evidence="10 11" key="1">
    <citation type="submission" date="2018-05" db="EMBL/GenBank/DDBJ databases">
        <title>Leucothrix arctica sp. nov., isolated from Arctic seawater.</title>
        <authorList>
            <person name="Choi A."/>
            <person name="Baek K."/>
        </authorList>
    </citation>
    <scope>NUCLEOTIDE SEQUENCE [LARGE SCALE GENOMIC DNA]</scope>
    <source>
        <strain evidence="10 11">JCM 18388</strain>
    </source>
</reference>
<dbReference type="GO" id="GO:0016020">
    <property type="term" value="C:membrane"/>
    <property type="evidence" value="ECO:0007669"/>
    <property type="project" value="InterPro"/>
</dbReference>
<keyword evidence="1 5" id="KW-0349">Heme</keyword>
<dbReference type="GO" id="GO:0005509">
    <property type="term" value="F:calcium ion binding"/>
    <property type="evidence" value="ECO:0007669"/>
    <property type="project" value="InterPro"/>
</dbReference>
<dbReference type="Gene3D" id="2.60.40.3440">
    <property type="match status" value="3"/>
</dbReference>
<dbReference type="Pfam" id="PF03150">
    <property type="entry name" value="CCP_MauG"/>
    <property type="match status" value="1"/>
</dbReference>
<sequence length="2451" mass="261566">MADLTDSDNPVEHAQDDAYWAELAQDYPPFVAPVTAARLAARNEDINGQWSDVIPWPHVPVTAANLPDGRILTFSSNQRDAFPSGPEFSYASTWDPASNTFTDMPHESHDMFCGHLSMLEDGRVFINGGRNHVKTTSTFDFRDNSWNRLDDMNRGRWYPTTVAMPNGSVLTAIGSSGGQYPEVWTEGQGWKSLTGASLQSPILDLTSNYENNWWPLLHIDPRGKVFHSGPTENMHVIDPTGLGRVTQVGPQITDWYPKHGTTVMYEEGKLLVAGGAISGNNQASTNKAMIIDINGPSPTITPIEPMAHARKFQNGVMLPNGEVLVVGGNTSGVKFSDAGSVLAPEIWNPDTQQWRTIASMATPRNYHSIALLLADGRVLVGGSGLCGGCATNHRDAEVLSPPYLFNNDGSLADRPSITNAPDVIKYGQPFTLQSDADISKFSLIKMSATTHAVNTDLRFLTVDFQQAGAGLYQLTPHSNKNVLTPGYWMLFAVNDEGVPSEAKIVQVSSAGLPVITQPANQVNTVGDSVLYSIIASDSDSASLLYQATGLPDGLSINTNTGMISGTPTQSGSYAVEIIVSDGEATVSAPFTWDIFPVGSAPGISYEYFEGNWNALPDFSALTPVATGTSDSFDITLRNRDEYFGFRFSARINIETAGNYTFYTNSDDGSQLFIDGNLVVDNDGLHAMQERSGTVNLSAGDHSLIVTFFEKTGGDGLTVQYEGAGISKQLIPSATLRQNPLYNVSPVISDPGNQSSTINQAVTLNISASDLNIEDTLSFSASGLPDGLSINEATGVISGTPGRAASFNSRVTVSDGRGGSQSVSFNWQVVGPINIQAITTSPAEVNTLVTYNAVVTGGSNLRYQWNFGDGTASTPLSTESSVSHPFTTAGTPVVTLIVTGEDGAAEEYQFTQPVHNVLTNNKPAISMSLAYEERSGNDRIWNVNPDNDTVSVFDTVMNAKLAEINVGKAPHALAIAPDGRIWVSNKSDANISVLDADSFSEVQRIILPHASQPHGIAFSPTGSYAYVALEATGEVLKLHPTSGAQIGSVVAGDKVRHISINADGSKLYASRFISPPVPGEATTNPQTTVAGVNYGGEIASINTSDMSLDDKIVLQHSERSDAEHSGRGIPNYLGPLVISPDGLSGWVPSKQDNIKRGMMRDGNPLTHDSTVRSISSRVDLSSESEDYPARVDHDNGGIASSAAYGPYGLYLYVALEGSREVSVIHAMDKSEITRIRVGHAPQGVTVSADGKTLYTHNFMDRSISVHDLSALNSSSQASFVLKSTYNTVASEQLTPTVLLGKQLFYDARDPRLAREQYISCASCHNDGLDDGRVWDLGGFGEGLRNTIELNGRGGMQHGMLHWSANFDEVQDFEGQIRDMAGGLGLLSDSDFHSGTRDTPLGDSKTGVSADLDALAAYVASLTELESSPYQNSDGSLTTDAIAGKRVYEAQQCSSCHSGDNFTDSGPDNLHDIGTIKASSGQRLNGSLTGIDTPTLRGVWSTAPYLHDGSAADLASAVNAHDGISLSGTELDQLVAFLKQIDGDTNNSSRNTNPIDNSVVTLDGALTEWSPGGFFAVDPDDTDGTTNPIDWLKAIISHSDDTLYIGYQNRNAIEAASSSGTSLRWGWQVMIDTDQNPSTGYKQGAIGADYIIEGRHIQKYAGSGSNWSWASIANAQAAYQGNSAELSFPRALIGDPSTIRVVFRGANQAYDGDQIDFYPDDESSYFEYNIPDGTDQSNATPVADAQNVLVSANSSAAVNLTASDADGDSLTYQITTQPANGQLTGTAPNYLYQPNVGFIGNDSFAFVVNDGIIDSAPATVNLTITNDHGGAVFNPSGDTLTLDGSADDWASVTAFESDPQESTSSSNRIDWQSMSMAHDAQFLHVLYRNYHDFSATGESVSYIPWGWQTYLDTDQNSSTGFKVGNIGADFIIEGQAIHRYTGLGTNWNWENIGVAETAANGGPVAEIRFPRSLIGNPDSMRLVVRGINAAVGGSMIDLYPDQQNNVDASTQFFKYEFSSGAYNDGTPTAESQALSTNNDTSLSIVLTGLDDEGDSLTYRVLANPANGTLTGTAPNLTYTANTDYTGNDFFTFVVNDGSRDSAPATVNITVTETSHEAISNPVTGLSIDGNGDDWNSLTRFNDDADDMPLESDTINWQNASMAHSADTLYLLYRNRGLINAASPTGSYIPWGWQTYLDTDSDASTGFRIGDIGADYIVEATSVRRYTGTANSWSWETTVIANVQYANDLAELSFPLTAIANPSAIKLVMKGNNLSVGGSDTDFYPDSAESSGVSGNYFQYSLAQSLARTSARPVALAQEVEVRADATTPITLDASDQDGDSLKFAVIKAPENGSLDVSDETVTYTPDGGFTGDDSFEFVANDGTYDSSVAQVKVMVRNSVTGEGDSSGGSDTTGSGSNTVSSNTESNDSGGGAMHWSLLMMFGLVFIIRRKTAT</sequence>
<feature type="region of interest" description="Disordered" evidence="6">
    <location>
        <begin position="2397"/>
        <end position="2426"/>
    </location>
</feature>
<dbReference type="InterPro" id="IPR035986">
    <property type="entry name" value="PKD_dom_sf"/>
</dbReference>
<accession>A0A317CP85</accession>
<dbReference type="NCBIfam" id="NF012211">
    <property type="entry name" value="tand_rpt_95"/>
    <property type="match status" value="3"/>
</dbReference>
<dbReference type="Gene3D" id="2.130.10.10">
    <property type="entry name" value="YVTN repeat-like/Quinoprotein amine dehydrogenase"/>
    <property type="match status" value="2"/>
</dbReference>
<keyword evidence="2 5" id="KW-0479">Metal-binding</keyword>
<dbReference type="InterPro" id="IPR037293">
    <property type="entry name" value="Gal_Oxidase_central_sf"/>
</dbReference>
<protein>
    <recommendedName>
        <fullName evidence="12">Staphylococcus aureus surface protein A</fullName>
    </recommendedName>
</protein>
<feature type="domain" description="PA14" evidence="9">
    <location>
        <begin position="598"/>
        <end position="734"/>
    </location>
</feature>
<dbReference type="Gene3D" id="2.60.120.380">
    <property type="match status" value="1"/>
</dbReference>
<keyword evidence="3" id="KW-0732">Signal</keyword>
<dbReference type="Gene3D" id="2.60.40.10">
    <property type="entry name" value="Immunoglobulins"/>
    <property type="match status" value="4"/>
</dbReference>
<dbReference type="PANTHER" id="PTHR32208:SF56">
    <property type="entry name" value="GALACTOSE OXIDASE-RELATED"/>
    <property type="match status" value="1"/>
</dbReference>
<dbReference type="Pfam" id="PF07250">
    <property type="entry name" value="Glyoxal_oxid_N"/>
    <property type="match status" value="1"/>
</dbReference>
<dbReference type="SMART" id="SM00612">
    <property type="entry name" value="Kelch"/>
    <property type="match status" value="2"/>
</dbReference>
<organism evidence="10 11">
    <name type="scientific">Leucothrix pacifica</name>
    <dbReference type="NCBI Taxonomy" id="1247513"/>
    <lineage>
        <taxon>Bacteria</taxon>
        <taxon>Pseudomonadati</taxon>
        <taxon>Pseudomonadota</taxon>
        <taxon>Gammaproteobacteria</taxon>
        <taxon>Thiotrichales</taxon>
        <taxon>Thiotrichaceae</taxon>
        <taxon>Leucothrix</taxon>
    </lineage>
</organism>
<evidence type="ECO:0008006" key="12">
    <source>
        <dbReference type="Google" id="ProtNLM"/>
    </source>
</evidence>
<dbReference type="InterPro" id="IPR011045">
    <property type="entry name" value="N2O_reductase_N"/>
</dbReference>
<dbReference type="CDD" id="cd02851">
    <property type="entry name" value="E_set_GO_C"/>
    <property type="match status" value="1"/>
</dbReference>
<dbReference type="InterPro" id="IPR014756">
    <property type="entry name" value="Ig_E-set"/>
</dbReference>
<dbReference type="SMART" id="SM00758">
    <property type="entry name" value="PA14"/>
    <property type="match status" value="1"/>
</dbReference>
<feature type="domain" description="Cytochrome c" evidence="8">
    <location>
        <begin position="1294"/>
        <end position="1421"/>
    </location>
</feature>
<dbReference type="SUPFAM" id="SSF49313">
    <property type="entry name" value="Cadherin-like"/>
    <property type="match status" value="1"/>
</dbReference>
<dbReference type="Proteomes" id="UP000245539">
    <property type="component" value="Unassembled WGS sequence"/>
</dbReference>
<dbReference type="InterPro" id="IPR015202">
    <property type="entry name" value="GO-like_E_set"/>
</dbReference>
<dbReference type="SUPFAM" id="SSF50974">
    <property type="entry name" value="Nitrous oxide reductase, N-terminal domain"/>
    <property type="match status" value="1"/>
</dbReference>
<dbReference type="PROSITE" id="PS50093">
    <property type="entry name" value="PKD"/>
    <property type="match status" value="1"/>
</dbReference>
<dbReference type="Pfam" id="PF05345">
    <property type="entry name" value="He_PIG"/>
    <property type="match status" value="2"/>
</dbReference>
<dbReference type="Pfam" id="PF00801">
    <property type="entry name" value="PKD"/>
    <property type="match status" value="1"/>
</dbReference>
<feature type="compositionally biased region" description="Low complexity" evidence="6">
    <location>
        <begin position="2397"/>
        <end position="2425"/>
    </location>
</feature>
<dbReference type="Pfam" id="PF21419">
    <property type="entry name" value="RoxA-like_Cyt-c"/>
    <property type="match status" value="1"/>
</dbReference>
<evidence type="ECO:0000256" key="1">
    <source>
        <dbReference type="ARBA" id="ARBA00022617"/>
    </source>
</evidence>
<dbReference type="Pfam" id="PF09118">
    <property type="entry name" value="GO-like_E_set"/>
    <property type="match status" value="1"/>
</dbReference>
<dbReference type="SMART" id="SM00736">
    <property type="entry name" value="CADG"/>
    <property type="match status" value="2"/>
</dbReference>
<dbReference type="PANTHER" id="PTHR32208">
    <property type="entry name" value="SECRETED PROTEIN-RELATED"/>
    <property type="match status" value="1"/>
</dbReference>
<evidence type="ECO:0000256" key="4">
    <source>
        <dbReference type="ARBA" id="ARBA00023004"/>
    </source>
</evidence>
<dbReference type="Gene3D" id="2.130.10.80">
    <property type="entry name" value="Galactose oxidase/kelch, beta-propeller"/>
    <property type="match status" value="1"/>
</dbReference>
<evidence type="ECO:0000259" key="8">
    <source>
        <dbReference type="PROSITE" id="PS51007"/>
    </source>
</evidence>
<evidence type="ECO:0000313" key="10">
    <source>
        <dbReference type="EMBL" id="PWR00359.1"/>
    </source>
</evidence>
<dbReference type="PROSITE" id="PS51007">
    <property type="entry name" value="CYTC"/>
    <property type="match status" value="2"/>
</dbReference>